<evidence type="ECO:0000256" key="1">
    <source>
        <dbReference type="ARBA" id="ARBA00004370"/>
    </source>
</evidence>
<feature type="chain" id="PRO_5046258072" evidence="5">
    <location>
        <begin position="25"/>
        <end position="743"/>
    </location>
</feature>
<sequence>MPLRVCAAVCVLITAQGWIPSASALQAPGQTTPQTPPQTTPSRPQPGNAATEPIITDEEFDATIPTLDADPNAPLGTIEEWDAEQTRLEQNASPDRAITGDPLSAPMELDPELDAPLGPIGSFDVEPFDESQYTQAAEDDATRAVRYTYRIEGLTARPAPDASETPALSDVSDKARKAVDPDDIRARFRELSALDDGDGRAANGAMVSARMIEDQQLLADLLIGQCFFDATVNGAVEMPESGEGPMVVVLTASPGPCYRFDSITFTAPPVEPEDLITRSFVPAIGEPVDADRVLAAEANIAVALPQYGYPFAQVGQRDVLLDPATDSADYTLPVTPGARSSFGDIVTSGTSVFEADHIATLARFDKGDLYDSRLVDDLRKALVATGLYSVVAVKPEPTGEVAPDGTQYAALAVEQEAGPARTLAANAGYGTGQGIRAQGSWTHRNLFPPEGALIASIIAGTQEQGASGTFRRSNAGRRDRSVELSLSALRSDFAAFEAFTGRLAGRISYSSTPIWQKPITYSYGFELLGTNEQDFNFDLGRRDRRTYYVAALPGQITWDRSNDLLDPTTGFRLSAQVSPEASLGSGTQFYGRGLVEATGYFPFGDSIVLAGRARVGSIFGADRPDIAPSRRYYAGGGGSVRGFGFQELGPKDPDNRPIGGRSLVEGAAEVRYRFGNYGIVGFVDAGQVSISSTPGFDDLRFGAGLGGRFYTNFGPMRLDVATPIGRRPGESRVSIYISIGQAF</sequence>
<dbReference type="Gene3D" id="2.40.160.50">
    <property type="entry name" value="membrane protein fhac: a member of the omp85/tpsb transporter family"/>
    <property type="match status" value="1"/>
</dbReference>
<evidence type="ECO:0000256" key="5">
    <source>
        <dbReference type="SAM" id="SignalP"/>
    </source>
</evidence>
<dbReference type="Gene3D" id="3.10.20.310">
    <property type="entry name" value="membrane protein fhac"/>
    <property type="match status" value="1"/>
</dbReference>
<feature type="domain" description="Bacterial surface antigen (D15)" evidence="6">
    <location>
        <begin position="430"/>
        <end position="743"/>
    </location>
</feature>
<feature type="signal peptide" evidence="5">
    <location>
        <begin position="1"/>
        <end position="24"/>
    </location>
</feature>
<feature type="region of interest" description="Disordered" evidence="4">
    <location>
        <begin position="25"/>
        <end position="51"/>
    </location>
</feature>
<dbReference type="InterPro" id="IPR039910">
    <property type="entry name" value="D15-like"/>
</dbReference>
<comment type="subcellular location">
    <subcellularLocation>
        <location evidence="1">Membrane</location>
    </subcellularLocation>
</comment>
<keyword evidence="5" id="KW-0732">Signal</keyword>
<keyword evidence="3" id="KW-0472">Membrane</keyword>
<dbReference type="PANTHER" id="PTHR12815">
    <property type="entry name" value="SORTING AND ASSEMBLY MACHINERY SAMM50 PROTEIN FAMILY MEMBER"/>
    <property type="match status" value="1"/>
</dbReference>
<evidence type="ECO:0000256" key="4">
    <source>
        <dbReference type="SAM" id="MobiDB-lite"/>
    </source>
</evidence>
<dbReference type="EMBL" id="BMGD01000001">
    <property type="protein sequence ID" value="GGB55316.1"/>
    <property type="molecule type" value="Genomic_DNA"/>
</dbReference>
<dbReference type="InterPro" id="IPR000184">
    <property type="entry name" value="Bac_surfAg_D15"/>
</dbReference>
<protein>
    <submittedName>
        <fullName evidence="7">Outer membrane protein assembly factor</fullName>
    </submittedName>
</protein>
<dbReference type="PANTHER" id="PTHR12815:SF42">
    <property type="entry name" value="BACTERIAL SURFACE ANTIGEN (D15) DOMAIN-CONTAINING PROTEIN"/>
    <property type="match status" value="1"/>
</dbReference>
<keyword evidence="2" id="KW-1134">Transmembrane beta strand</keyword>
<evidence type="ECO:0000313" key="7">
    <source>
        <dbReference type="EMBL" id="GGB55316.1"/>
    </source>
</evidence>
<keyword evidence="2" id="KW-0812">Transmembrane</keyword>
<evidence type="ECO:0000313" key="8">
    <source>
        <dbReference type="Proteomes" id="UP000614261"/>
    </source>
</evidence>
<proteinExistence type="predicted"/>
<evidence type="ECO:0000256" key="2">
    <source>
        <dbReference type="ARBA" id="ARBA00022452"/>
    </source>
</evidence>
<accession>A0ABQ1IXW9</accession>
<keyword evidence="8" id="KW-1185">Reference proteome</keyword>
<organism evidence="7 8">
    <name type="scientific">Blastomonas aquatica</name>
    <dbReference type="NCBI Taxonomy" id="1510276"/>
    <lineage>
        <taxon>Bacteria</taxon>
        <taxon>Pseudomonadati</taxon>
        <taxon>Pseudomonadota</taxon>
        <taxon>Alphaproteobacteria</taxon>
        <taxon>Sphingomonadales</taxon>
        <taxon>Sphingomonadaceae</taxon>
        <taxon>Blastomonas</taxon>
    </lineage>
</organism>
<evidence type="ECO:0000259" key="6">
    <source>
        <dbReference type="Pfam" id="PF01103"/>
    </source>
</evidence>
<name>A0ABQ1IXW9_9SPHN</name>
<reference evidence="8" key="1">
    <citation type="journal article" date="2019" name="Int. J. Syst. Evol. Microbiol.">
        <title>The Global Catalogue of Microorganisms (GCM) 10K type strain sequencing project: providing services to taxonomists for standard genome sequencing and annotation.</title>
        <authorList>
            <consortium name="The Broad Institute Genomics Platform"/>
            <consortium name="The Broad Institute Genome Sequencing Center for Infectious Disease"/>
            <person name="Wu L."/>
            <person name="Ma J."/>
        </authorList>
    </citation>
    <scope>NUCLEOTIDE SEQUENCE [LARGE SCALE GENOMIC DNA]</scope>
    <source>
        <strain evidence="8">CGMCC 1.12851</strain>
    </source>
</reference>
<gene>
    <name evidence="7" type="ORF">GCM10010833_07530</name>
</gene>
<comment type="caution">
    <text evidence="7">The sequence shown here is derived from an EMBL/GenBank/DDBJ whole genome shotgun (WGS) entry which is preliminary data.</text>
</comment>
<evidence type="ECO:0000256" key="3">
    <source>
        <dbReference type="ARBA" id="ARBA00023136"/>
    </source>
</evidence>
<dbReference type="Proteomes" id="UP000614261">
    <property type="component" value="Unassembled WGS sequence"/>
</dbReference>
<dbReference type="Pfam" id="PF01103">
    <property type="entry name" value="Omp85"/>
    <property type="match status" value="1"/>
</dbReference>
<dbReference type="RefSeq" id="WP_188512985.1">
    <property type="nucleotide sequence ID" value="NZ_JBHRVH010000001.1"/>
</dbReference>